<protein>
    <submittedName>
        <fullName evidence="3">Uncharacterized protein</fullName>
    </submittedName>
</protein>
<dbReference type="GeneID" id="23867492"/>
<dbReference type="RefSeq" id="XP_011779642.1">
    <property type="nucleotide sequence ID" value="XM_011781340.1"/>
</dbReference>
<sequence>MFTSRCLLFLKNISSSLLFLHIAVCLEVRGLVGLTMNFDDLFADDLKSLEAVMAQMPKPLAKQPNPSVTTPVPTLETSAAAASASFVGEENRVGRRAGRRQQGSEVASQSTAGAKAVTKESLPWELDDDLPQTSATKREEDSLSFLAPTAGRWQASPMSTTGAATRAEGGASLLSGVGNNDTLDIDDDDPLAFLEGPVPSRRKPTTSTSSEARKAPKWGEEEEVVEVNKEEARRRAEQRDLLASLDAVEIELREVQSKINLLQIKSDTELIELETAIIQKEMQLESGEVSLVAERQTLEEQNRKRIESLEENTIRLLRQQSDEISVATSEVYQGQLKSFATSIENTQERIKRMQQQRELLLQNHRFDEEGILVALTDEEDRMSASSYANDSESEAGGGTNIEVKISAALRLFQQWNKERLASIAGSVVDYLHKETNEVAREVRHNHTLSYLQDATARKELLNTFFREMASTYLDFFNNRAQQRSKRTTEVRDGLRQATEKLRELAKQRMESRMNDISTKANEAARRFQKLTLEAIECADRKAAAVRASDDSVARSQYVEQQSRCGMELGCLEKLHSAELDTLRDQLGRLRDSESKTSRKKEEIKNICTSRADFVVASVRKLESSIREQLEGQKLWNKTLRSQAEGVMSLLMDDTLDLRMGIQEKEAVVLSLLDDTQRRQNELSGTRLRCGELREQISEKLQEAVQCARQHHVLQESRVASVELTRTAWEHEQRELLQWGFEELSVQELIGDFAATGIGSDHAGVGQTQLPVASTNVCVLRNIANKGHTLATRLAALRSQRDNVYNAVEKERVRVTTARRGVDGRWVKLFEELLSLMSEQEKTMSQQLDAVLCIAKLEGAKSILRHDFELLQRRRGEVQELMKHLKRELGTVVERRSEFALLQKDLEQKQTILLQGSRLTAQAFDP</sequence>
<gene>
    <name evidence="3" type="ORF">TbgDal_XI4960</name>
</gene>
<evidence type="ECO:0000313" key="4">
    <source>
        <dbReference type="Proteomes" id="UP000002316"/>
    </source>
</evidence>
<organism evidence="3 4">
    <name type="scientific">Trypanosoma brucei gambiense (strain MHOM/CI/86/DAL972)</name>
    <dbReference type="NCBI Taxonomy" id="679716"/>
    <lineage>
        <taxon>Eukaryota</taxon>
        <taxon>Discoba</taxon>
        <taxon>Euglenozoa</taxon>
        <taxon>Kinetoplastea</taxon>
        <taxon>Metakinetoplastina</taxon>
        <taxon>Trypanosomatida</taxon>
        <taxon>Trypanosomatidae</taxon>
        <taxon>Trypanosoma</taxon>
    </lineage>
</organism>
<feature type="coiled-coil region" evidence="1">
    <location>
        <begin position="336"/>
        <end position="363"/>
    </location>
</feature>
<dbReference type="OrthoDB" id="266844at2759"/>
<feature type="region of interest" description="Disordered" evidence="2">
    <location>
        <begin position="79"/>
        <end position="165"/>
    </location>
</feature>
<name>D0A6S7_TRYB9</name>
<dbReference type="EMBL" id="FN554974">
    <property type="protein sequence ID" value="CBH17378.1"/>
    <property type="molecule type" value="Genomic_DNA"/>
</dbReference>
<reference evidence="4" key="1">
    <citation type="journal article" date="2010" name="PLoS Negl. Trop. Dis.">
        <title>The genome sequence of Trypanosoma brucei gambiense, causative agent of chronic human african trypanosomiasis.</title>
        <authorList>
            <person name="Jackson A.P."/>
            <person name="Sanders M."/>
            <person name="Berry A."/>
            <person name="McQuillan J."/>
            <person name="Aslett M.A."/>
            <person name="Quail M.A."/>
            <person name="Chukualim B."/>
            <person name="Capewell P."/>
            <person name="MacLeod A."/>
            <person name="Melville S.E."/>
            <person name="Gibson W."/>
            <person name="Barry J.D."/>
            <person name="Berriman M."/>
            <person name="Hertz-Fowler C."/>
        </authorList>
    </citation>
    <scope>NUCLEOTIDE SEQUENCE [LARGE SCALE GENOMIC DNA]</scope>
    <source>
        <strain evidence="4">MHOM/CI/86/DAL972</strain>
    </source>
</reference>
<dbReference type="VEuPathDB" id="TriTrypDB:Tbg972.11.4960"/>
<accession>D0A6S7</accession>
<dbReference type="AlphaFoldDB" id="D0A6S7"/>
<proteinExistence type="predicted"/>
<evidence type="ECO:0000313" key="3">
    <source>
        <dbReference type="EMBL" id="CBH17378.1"/>
    </source>
</evidence>
<evidence type="ECO:0000256" key="2">
    <source>
        <dbReference type="SAM" id="MobiDB-lite"/>
    </source>
</evidence>
<feature type="region of interest" description="Disordered" evidence="2">
    <location>
        <begin position="181"/>
        <end position="217"/>
    </location>
</feature>
<feature type="compositionally biased region" description="Low complexity" evidence="2">
    <location>
        <begin position="79"/>
        <end position="88"/>
    </location>
</feature>
<dbReference type="Proteomes" id="UP000002316">
    <property type="component" value="Chromosome 11"/>
</dbReference>
<evidence type="ECO:0000256" key="1">
    <source>
        <dbReference type="SAM" id="Coils"/>
    </source>
</evidence>
<feature type="coiled-coil region" evidence="1">
    <location>
        <begin position="494"/>
        <end position="526"/>
    </location>
</feature>
<dbReference type="KEGG" id="tbg:TbgDal_XI4960"/>
<keyword evidence="1" id="KW-0175">Coiled coil</keyword>